<name>A0ABW4MHI3_9BACI</name>
<organism evidence="1 2">
    <name type="scientific">Fredinandcohnia salidurans</name>
    <dbReference type="NCBI Taxonomy" id="2595041"/>
    <lineage>
        <taxon>Bacteria</taxon>
        <taxon>Bacillati</taxon>
        <taxon>Bacillota</taxon>
        <taxon>Bacilli</taxon>
        <taxon>Bacillales</taxon>
        <taxon>Bacillaceae</taxon>
        <taxon>Fredinandcohnia</taxon>
    </lineage>
</organism>
<dbReference type="RefSeq" id="WP_121449657.1">
    <property type="nucleotide sequence ID" value="NZ_JBHUEK010000004.1"/>
</dbReference>
<dbReference type="InterPro" id="IPR020255">
    <property type="entry name" value="CsgA"/>
</dbReference>
<dbReference type="Pfam" id="PF17334">
    <property type="entry name" value="CsgA"/>
    <property type="match status" value="1"/>
</dbReference>
<dbReference type="EMBL" id="JBHUEK010000004">
    <property type="protein sequence ID" value="MFD1777376.1"/>
    <property type="molecule type" value="Genomic_DNA"/>
</dbReference>
<evidence type="ECO:0000313" key="2">
    <source>
        <dbReference type="Proteomes" id="UP001597227"/>
    </source>
</evidence>
<proteinExistence type="predicted"/>
<sequence>MDKTLGYLIESISNYGDENKTSRAILTKMINNQYASEEAFVRDLDEEEIEFLNKVLPEEINYAMDEKDFTRVHQLNEVYELL</sequence>
<accession>A0ABW4MHI3</accession>
<dbReference type="Proteomes" id="UP001597227">
    <property type="component" value="Unassembled WGS sequence"/>
</dbReference>
<reference evidence="2" key="1">
    <citation type="journal article" date="2019" name="Int. J. Syst. Evol. Microbiol.">
        <title>The Global Catalogue of Microorganisms (GCM) 10K type strain sequencing project: providing services to taxonomists for standard genome sequencing and annotation.</title>
        <authorList>
            <consortium name="The Broad Institute Genomics Platform"/>
            <consortium name="The Broad Institute Genome Sequencing Center for Infectious Disease"/>
            <person name="Wu L."/>
            <person name="Ma J."/>
        </authorList>
    </citation>
    <scope>NUCLEOTIDE SEQUENCE [LARGE SCALE GENOMIC DNA]</scope>
    <source>
        <strain evidence="2">CCUG 15531</strain>
    </source>
</reference>
<gene>
    <name evidence="1" type="ORF">ACFSFW_01600</name>
</gene>
<evidence type="ECO:0000313" key="1">
    <source>
        <dbReference type="EMBL" id="MFD1777376.1"/>
    </source>
</evidence>
<keyword evidence="2" id="KW-1185">Reference proteome</keyword>
<protein>
    <submittedName>
        <fullName evidence="1">Sigma-G-dependent sporulation-specific acid-soluble spore protein CsgA</fullName>
    </submittedName>
</protein>
<comment type="caution">
    <text evidence="1">The sequence shown here is derived from an EMBL/GenBank/DDBJ whole genome shotgun (WGS) entry which is preliminary data.</text>
</comment>